<keyword evidence="8" id="KW-1133">Transmembrane helix</keyword>
<name>A0A7D9L4W4_PARCT</name>
<dbReference type="GO" id="GO:0005581">
    <property type="term" value="C:collagen trimer"/>
    <property type="evidence" value="ECO:0007669"/>
    <property type="project" value="UniProtKB-KW"/>
</dbReference>
<feature type="compositionally biased region" description="Polar residues" evidence="7">
    <location>
        <begin position="8"/>
        <end position="18"/>
    </location>
</feature>
<gene>
    <name evidence="9" type="ORF">PACLA_8A073063</name>
</gene>
<keyword evidence="9" id="KW-0176">Collagen</keyword>
<dbReference type="InterPro" id="IPR000152">
    <property type="entry name" value="EGF-type_Asp/Asn_hydroxyl_site"/>
</dbReference>
<dbReference type="InterPro" id="IPR024731">
    <property type="entry name" value="NELL2-like_EGF"/>
</dbReference>
<evidence type="ECO:0000256" key="1">
    <source>
        <dbReference type="ARBA" id="ARBA00022536"/>
    </source>
</evidence>
<keyword evidence="2" id="KW-0732">Signal</keyword>
<keyword evidence="8" id="KW-0472">Membrane</keyword>
<sequence length="236" mass="26405">MDRRSRGNDSITTFTNQGFRGDKNMAESRMDQGHQALNPSRLCNYRNGLPASGSAQDRRNDQNLMPISECLRQFALEGYTRTSEHQHSRNIEQPKPTKYQNSCIILLTIVVMLAPIAISTYVFLKHERIISSPCSTRSVAPSINPSMQQSGVKTSELRELINEVKELQNKYQQLRTQSGDKSSGTSVSLHIDECSEKSNNECDINANCTNTPGSYNCECFNDHVGDGRNCSGIEYS</sequence>
<keyword evidence="8" id="KW-0812">Transmembrane</keyword>
<dbReference type="EMBL" id="CACRXK020012675">
    <property type="protein sequence ID" value="CAB4023775.1"/>
    <property type="molecule type" value="Genomic_DNA"/>
</dbReference>
<dbReference type="PROSITE" id="PS00010">
    <property type="entry name" value="ASX_HYDROXYL"/>
    <property type="match status" value="1"/>
</dbReference>
<organism evidence="9 10">
    <name type="scientific">Paramuricea clavata</name>
    <name type="common">Red gorgonian</name>
    <name type="synonym">Violescent sea-whip</name>
    <dbReference type="NCBI Taxonomy" id="317549"/>
    <lineage>
        <taxon>Eukaryota</taxon>
        <taxon>Metazoa</taxon>
        <taxon>Cnidaria</taxon>
        <taxon>Anthozoa</taxon>
        <taxon>Octocorallia</taxon>
        <taxon>Malacalcyonacea</taxon>
        <taxon>Plexauridae</taxon>
        <taxon>Paramuricea</taxon>
    </lineage>
</organism>
<keyword evidence="4" id="KW-1015">Disulfide bond</keyword>
<dbReference type="FunFam" id="2.10.25.10:FF:000038">
    <property type="entry name" value="Fibrillin 2"/>
    <property type="match status" value="1"/>
</dbReference>
<proteinExistence type="predicted"/>
<evidence type="ECO:0000256" key="3">
    <source>
        <dbReference type="ARBA" id="ARBA00022737"/>
    </source>
</evidence>
<evidence type="ECO:0000256" key="8">
    <source>
        <dbReference type="SAM" id="Phobius"/>
    </source>
</evidence>
<evidence type="ECO:0000313" key="9">
    <source>
        <dbReference type="EMBL" id="CAB4023775.1"/>
    </source>
</evidence>
<dbReference type="Pfam" id="PF12947">
    <property type="entry name" value="EGF_3"/>
    <property type="match status" value="1"/>
</dbReference>
<keyword evidence="10" id="KW-1185">Reference proteome</keyword>
<evidence type="ECO:0000313" key="10">
    <source>
        <dbReference type="Proteomes" id="UP001152795"/>
    </source>
</evidence>
<dbReference type="InterPro" id="IPR001881">
    <property type="entry name" value="EGF-like_Ca-bd_dom"/>
</dbReference>
<feature type="compositionally biased region" description="Basic and acidic residues" evidence="7">
    <location>
        <begin position="20"/>
        <end position="32"/>
    </location>
</feature>
<keyword evidence="1 5" id="KW-0245">EGF-like domain</keyword>
<evidence type="ECO:0000256" key="2">
    <source>
        <dbReference type="ARBA" id="ARBA00022729"/>
    </source>
</evidence>
<dbReference type="CDD" id="cd00054">
    <property type="entry name" value="EGF_CA"/>
    <property type="match status" value="1"/>
</dbReference>
<comment type="caution">
    <text evidence="5">Lacks conserved residue(s) required for the propagation of feature annotation.</text>
</comment>
<evidence type="ECO:0000256" key="4">
    <source>
        <dbReference type="ARBA" id="ARBA00023157"/>
    </source>
</evidence>
<feature type="transmembrane region" description="Helical" evidence="8">
    <location>
        <begin position="103"/>
        <end position="124"/>
    </location>
</feature>
<accession>A0A7D9L4W4</accession>
<feature type="coiled-coil region" evidence="6">
    <location>
        <begin position="150"/>
        <end position="177"/>
    </location>
</feature>
<feature type="region of interest" description="Disordered" evidence="7">
    <location>
        <begin position="1"/>
        <end position="42"/>
    </location>
</feature>
<keyword evidence="6" id="KW-0175">Coiled coil</keyword>
<evidence type="ECO:0000256" key="7">
    <source>
        <dbReference type="SAM" id="MobiDB-lite"/>
    </source>
</evidence>
<dbReference type="GO" id="GO:0005509">
    <property type="term" value="F:calcium ion binding"/>
    <property type="evidence" value="ECO:0007669"/>
    <property type="project" value="InterPro"/>
</dbReference>
<dbReference type="SMART" id="SM00179">
    <property type="entry name" value="EGF_CA"/>
    <property type="match status" value="1"/>
</dbReference>
<dbReference type="PROSITE" id="PS50026">
    <property type="entry name" value="EGF_3"/>
    <property type="match status" value="1"/>
</dbReference>
<dbReference type="AlphaFoldDB" id="A0A7D9L4W4"/>
<dbReference type="Proteomes" id="UP001152795">
    <property type="component" value="Unassembled WGS sequence"/>
</dbReference>
<protein>
    <submittedName>
        <fullName evidence="9">Collagen alpha-3(VI) chain-like isoform X1</fullName>
    </submittedName>
</protein>
<keyword evidence="3" id="KW-0677">Repeat</keyword>
<evidence type="ECO:0000256" key="5">
    <source>
        <dbReference type="PROSITE-ProRule" id="PRU00076"/>
    </source>
</evidence>
<dbReference type="Gene3D" id="2.10.25.10">
    <property type="entry name" value="Laminin"/>
    <property type="match status" value="1"/>
</dbReference>
<dbReference type="SUPFAM" id="SSF57196">
    <property type="entry name" value="EGF/Laminin"/>
    <property type="match status" value="1"/>
</dbReference>
<reference evidence="9" key="1">
    <citation type="submission" date="2020-04" db="EMBL/GenBank/DDBJ databases">
        <authorList>
            <person name="Alioto T."/>
            <person name="Alioto T."/>
            <person name="Gomez Garrido J."/>
        </authorList>
    </citation>
    <scope>NUCLEOTIDE SEQUENCE</scope>
    <source>
        <strain evidence="9">A484AB</strain>
    </source>
</reference>
<comment type="caution">
    <text evidence="9">The sequence shown here is derived from an EMBL/GenBank/DDBJ whole genome shotgun (WGS) entry which is preliminary data.</text>
</comment>
<evidence type="ECO:0000256" key="6">
    <source>
        <dbReference type="SAM" id="Coils"/>
    </source>
</evidence>
<dbReference type="InterPro" id="IPR000742">
    <property type="entry name" value="EGF"/>
</dbReference>